<organism evidence="1">
    <name type="scientific">Podoviridae sp. ctz6O13</name>
    <dbReference type="NCBI Taxonomy" id="2827757"/>
    <lineage>
        <taxon>Viruses</taxon>
        <taxon>Duplodnaviria</taxon>
        <taxon>Heunggongvirae</taxon>
        <taxon>Uroviricota</taxon>
        <taxon>Caudoviricetes</taxon>
    </lineage>
</organism>
<protein>
    <submittedName>
        <fullName evidence="1">Uncharacterized protein</fullName>
    </submittedName>
</protein>
<name>A0A8S5TL07_9CAUD</name>
<evidence type="ECO:0000313" key="1">
    <source>
        <dbReference type="EMBL" id="DAF63808.1"/>
    </source>
</evidence>
<accession>A0A8S5TL07</accession>
<sequence>MMIPLDRELRRFTIDWELCRSCHIVKDGRHRTGVTPFTLGCFVYHAIHTLKKDPQTVLDAVRNGWDTIYWGSSSIGIILWNKLFNGGSLSSEEWKRVLFPLEFIDTVHTSVTSPSSKKDCHMVFFSRSRSGYPNLYVCTAESYRKTVTEGSALKVTVYRYGQASGMQDIRDGLRREVSSVVIPF</sequence>
<reference evidence="1" key="1">
    <citation type="journal article" date="2021" name="Proc. Natl. Acad. Sci. U.S.A.">
        <title>A Catalog of Tens of Thousands of Viruses from Human Metagenomes Reveals Hidden Associations with Chronic Diseases.</title>
        <authorList>
            <person name="Tisza M.J."/>
            <person name="Buck C.B."/>
        </authorList>
    </citation>
    <scope>NUCLEOTIDE SEQUENCE</scope>
    <source>
        <strain evidence="1">Ctz6O13</strain>
    </source>
</reference>
<dbReference type="EMBL" id="BK032843">
    <property type="protein sequence ID" value="DAF63808.1"/>
    <property type="molecule type" value="Genomic_DNA"/>
</dbReference>
<proteinExistence type="predicted"/>